<feature type="compositionally biased region" description="Basic and acidic residues" evidence="1">
    <location>
        <begin position="80"/>
        <end position="115"/>
    </location>
</feature>
<comment type="caution">
    <text evidence="2">The sequence shown here is derived from an EMBL/GenBank/DDBJ whole genome shotgun (WGS) entry which is preliminary data.</text>
</comment>
<dbReference type="Proteomes" id="UP001189429">
    <property type="component" value="Unassembled WGS sequence"/>
</dbReference>
<feature type="region of interest" description="Disordered" evidence="1">
    <location>
        <begin position="51"/>
        <end position="157"/>
    </location>
</feature>
<keyword evidence="3" id="KW-1185">Reference proteome</keyword>
<dbReference type="EMBL" id="CAUYUJ010017156">
    <property type="protein sequence ID" value="CAK0872290.1"/>
    <property type="molecule type" value="Genomic_DNA"/>
</dbReference>
<feature type="region of interest" description="Disordered" evidence="1">
    <location>
        <begin position="1"/>
        <end position="35"/>
    </location>
</feature>
<sequence length="157" mass="17412">MAMTISPNVAEDPPPSSKISNCQKAFADGTPSLESTKLSVKQNNHLHRFEMSSDTGFNLGRRARSVSREHHGRNPVTHEGCWEKEALPARREASEIQPEPQHRPAHEPRADEPGLRRRARPAPAGGREVRRPLQPHAGDGRGRDVRRCGRSPARTTA</sequence>
<feature type="compositionally biased region" description="Basic and acidic residues" evidence="1">
    <location>
        <begin position="138"/>
        <end position="147"/>
    </location>
</feature>
<reference evidence="2" key="1">
    <citation type="submission" date="2023-10" db="EMBL/GenBank/DDBJ databases">
        <authorList>
            <person name="Chen Y."/>
            <person name="Shah S."/>
            <person name="Dougan E. K."/>
            <person name="Thang M."/>
            <person name="Chan C."/>
        </authorList>
    </citation>
    <scope>NUCLEOTIDE SEQUENCE [LARGE SCALE GENOMIC DNA]</scope>
</reference>
<evidence type="ECO:0000313" key="3">
    <source>
        <dbReference type="Proteomes" id="UP001189429"/>
    </source>
</evidence>
<gene>
    <name evidence="2" type="ORF">PCOR1329_LOCUS57798</name>
</gene>
<proteinExistence type="predicted"/>
<evidence type="ECO:0000313" key="2">
    <source>
        <dbReference type="EMBL" id="CAK0872290.1"/>
    </source>
</evidence>
<accession>A0ABN9VGI2</accession>
<protein>
    <submittedName>
        <fullName evidence="2">Uncharacterized protein</fullName>
    </submittedName>
</protein>
<name>A0ABN9VGI2_9DINO</name>
<feature type="compositionally biased region" description="Basic residues" evidence="1">
    <location>
        <begin position="61"/>
        <end position="73"/>
    </location>
</feature>
<organism evidence="2 3">
    <name type="scientific">Prorocentrum cordatum</name>
    <dbReference type="NCBI Taxonomy" id="2364126"/>
    <lineage>
        <taxon>Eukaryota</taxon>
        <taxon>Sar</taxon>
        <taxon>Alveolata</taxon>
        <taxon>Dinophyceae</taxon>
        <taxon>Prorocentrales</taxon>
        <taxon>Prorocentraceae</taxon>
        <taxon>Prorocentrum</taxon>
    </lineage>
</organism>
<evidence type="ECO:0000256" key="1">
    <source>
        <dbReference type="SAM" id="MobiDB-lite"/>
    </source>
</evidence>